<accession>A0A6I5ZQ31</accession>
<dbReference type="AlphaFoldDB" id="A0A6I5ZQ31"/>
<evidence type="ECO:0000313" key="1">
    <source>
        <dbReference type="EMBL" id="QGP91709.1"/>
    </source>
</evidence>
<gene>
    <name evidence="1" type="ORF">MGLY_10510</name>
</gene>
<organism evidence="1 2">
    <name type="scientific">Neomoorella glycerini</name>
    <dbReference type="NCBI Taxonomy" id="55779"/>
    <lineage>
        <taxon>Bacteria</taxon>
        <taxon>Bacillati</taxon>
        <taxon>Bacillota</taxon>
        <taxon>Clostridia</taxon>
        <taxon>Neomoorellales</taxon>
        <taxon>Neomoorellaceae</taxon>
        <taxon>Neomoorella</taxon>
    </lineage>
</organism>
<dbReference type="OrthoDB" id="2990796at2"/>
<name>A0A6I5ZQ31_9FIRM</name>
<reference evidence="1 2" key="1">
    <citation type="submission" date="2019-11" db="EMBL/GenBank/DDBJ databases">
        <title>Genome sequence of Moorella glycerini DSM11254.</title>
        <authorList>
            <person name="Poehlein A."/>
            <person name="Boeer T."/>
            <person name="Daniel R."/>
        </authorList>
    </citation>
    <scope>NUCLEOTIDE SEQUENCE [LARGE SCALE GENOMIC DNA]</scope>
    <source>
        <strain evidence="1 2">DSM 11254</strain>
    </source>
</reference>
<dbReference type="RefSeq" id="WP_156272360.1">
    <property type="nucleotide sequence ID" value="NZ_CP046244.1"/>
</dbReference>
<proteinExistence type="predicted"/>
<evidence type="ECO:0000313" key="2">
    <source>
        <dbReference type="Proteomes" id="UP000425916"/>
    </source>
</evidence>
<dbReference type="EMBL" id="CP046244">
    <property type="protein sequence ID" value="QGP91709.1"/>
    <property type="molecule type" value="Genomic_DNA"/>
</dbReference>
<protein>
    <submittedName>
        <fullName evidence="1">Uncharacterized protein</fullName>
    </submittedName>
</protein>
<dbReference type="Proteomes" id="UP000425916">
    <property type="component" value="Chromosome"/>
</dbReference>
<keyword evidence="2" id="KW-1185">Reference proteome</keyword>
<sequence>MEEIDNNSFTAGRLLIKKHLQRESDFELEEFAELYAQALWLERREMDLMAAAIAKAFGGDKE</sequence>